<reference evidence="1" key="1">
    <citation type="submission" date="2023-02" db="EMBL/GenBank/DDBJ databases">
        <title>Nocardiopsis ansamitocini NBRC 112285.</title>
        <authorList>
            <person name="Ichikawa N."/>
            <person name="Sato H."/>
            <person name="Tonouchi N."/>
        </authorList>
    </citation>
    <scope>NUCLEOTIDE SEQUENCE</scope>
    <source>
        <strain evidence="1">NBRC 112285</strain>
    </source>
</reference>
<dbReference type="Proteomes" id="UP001165092">
    <property type="component" value="Unassembled WGS sequence"/>
</dbReference>
<organism evidence="1 2">
    <name type="scientific">Nocardiopsis ansamitocini</name>
    <dbReference type="NCBI Taxonomy" id="1670832"/>
    <lineage>
        <taxon>Bacteria</taxon>
        <taxon>Bacillati</taxon>
        <taxon>Actinomycetota</taxon>
        <taxon>Actinomycetes</taxon>
        <taxon>Streptosporangiales</taxon>
        <taxon>Nocardiopsidaceae</taxon>
        <taxon>Nocardiopsis</taxon>
    </lineage>
</organism>
<evidence type="ECO:0000313" key="2">
    <source>
        <dbReference type="Proteomes" id="UP001165092"/>
    </source>
</evidence>
<keyword evidence="2" id="KW-1185">Reference proteome</keyword>
<protein>
    <submittedName>
        <fullName evidence="1">Uncharacterized protein</fullName>
    </submittedName>
</protein>
<dbReference type="AlphaFoldDB" id="A0A9W6P7A0"/>
<dbReference type="EMBL" id="BSQG01000004">
    <property type="protein sequence ID" value="GLU48336.1"/>
    <property type="molecule type" value="Genomic_DNA"/>
</dbReference>
<comment type="caution">
    <text evidence="1">The sequence shown here is derived from an EMBL/GenBank/DDBJ whole genome shotgun (WGS) entry which is preliminary data.</text>
</comment>
<sequence length="85" mass="9399">MGSPWPLAERVDALLDDGTGRPNPQLEPLKEAILATPRHRSVSSWIRGPKARLPLREPAEGSLPLTHRAFHEHPEWRAAALRAAA</sequence>
<evidence type="ECO:0000313" key="1">
    <source>
        <dbReference type="EMBL" id="GLU48336.1"/>
    </source>
</evidence>
<proteinExistence type="predicted"/>
<dbReference type="RefSeq" id="WP_285759827.1">
    <property type="nucleotide sequence ID" value="NZ_BSQG01000004.1"/>
</dbReference>
<name>A0A9W6P7A0_9ACTN</name>
<accession>A0A9W6P7A0</accession>
<gene>
    <name evidence="1" type="ORF">Nans01_26870</name>
</gene>